<keyword evidence="1" id="KW-0812">Transmembrane</keyword>
<name>A0A1F6FP02_9BACT</name>
<evidence type="ECO:0000256" key="1">
    <source>
        <dbReference type="SAM" id="Phobius"/>
    </source>
</evidence>
<dbReference type="STRING" id="1798561.A3B87_00570"/>
<dbReference type="AlphaFoldDB" id="A0A1F6FP02"/>
<keyword evidence="1" id="KW-0472">Membrane</keyword>
<keyword evidence="1" id="KW-1133">Transmembrane helix</keyword>
<organism evidence="2 3">
    <name type="scientific">Candidatus Kuenenbacteria bacterium RIFCSPHIGHO2_02_FULL_39_13</name>
    <dbReference type="NCBI Taxonomy" id="1798561"/>
    <lineage>
        <taxon>Bacteria</taxon>
        <taxon>Candidatus Kueneniibacteriota</taxon>
    </lineage>
</organism>
<sequence>MAELKQQLKIILAKCSKCGSRVFLITGILILIICFIFLSNILLKSINDTRLVVSLQEQVATETVDMKIWQEIKKKVELKKQPPAAAEKFTRNPFE</sequence>
<gene>
    <name evidence="2" type="ORF">A3B87_00570</name>
</gene>
<protein>
    <submittedName>
        <fullName evidence="2">Uncharacterized protein</fullName>
    </submittedName>
</protein>
<evidence type="ECO:0000313" key="3">
    <source>
        <dbReference type="Proteomes" id="UP000179136"/>
    </source>
</evidence>
<reference evidence="2 3" key="1">
    <citation type="journal article" date="2016" name="Nat. Commun.">
        <title>Thousands of microbial genomes shed light on interconnected biogeochemical processes in an aquifer system.</title>
        <authorList>
            <person name="Anantharaman K."/>
            <person name="Brown C.T."/>
            <person name="Hug L.A."/>
            <person name="Sharon I."/>
            <person name="Castelle C.J."/>
            <person name="Probst A.J."/>
            <person name="Thomas B.C."/>
            <person name="Singh A."/>
            <person name="Wilkins M.J."/>
            <person name="Karaoz U."/>
            <person name="Brodie E.L."/>
            <person name="Williams K.H."/>
            <person name="Hubbard S.S."/>
            <person name="Banfield J.F."/>
        </authorList>
    </citation>
    <scope>NUCLEOTIDE SEQUENCE [LARGE SCALE GENOMIC DNA]</scope>
</reference>
<evidence type="ECO:0000313" key="2">
    <source>
        <dbReference type="EMBL" id="OGG87596.1"/>
    </source>
</evidence>
<proteinExistence type="predicted"/>
<feature type="transmembrane region" description="Helical" evidence="1">
    <location>
        <begin position="21"/>
        <end position="43"/>
    </location>
</feature>
<dbReference type="EMBL" id="MFMW01000005">
    <property type="protein sequence ID" value="OGG87596.1"/>
    <property type="molecule type" value="Genomic_DNA"/>
</dbReference>
<comment type="caution">
    <text evidence="2">The sequence shown here is derived from an EMBL/GenBank/DDBJ whole genome shotgun (WGS) entry which is preliminary data.</text>
</comment>
<dbReference type="Proteomes" id="UP000179136">
    <property type="component" value="Unassembled WGS sequence"/>
</dbReference>
<accession>A0A1F6FP02</accession>